<feature type="non-terminal residue" evidence="2">
    <location>
        <position position="67"/>
    </location>
</feature>
<proteinExistence type="predicted"/>
<evidence type="ECO:0000256" key="1">
    <source>
        <dbReference type="SAM" id="MobiDB-lite"/>
    </source>
</evidence>
<accession>A0ABN7WPT0</accession>
<gene>
    <name evidence="2" type="ORF">GMARGA_LOCUS32855</name>
</gene>
<sequence length="67" mass="7621">MDKVSKEKEKEIPKMTKCQSNKAPKSKHLKPTNTNRTGPLPIFVKKSGCFILLLAYAPPWWGVLEHT</sequence>
<evidence type="ECO:0000313" key="2">
    <source>
        <dbReference type="EMBL" id="CAG8836068.1"/>
    </source>
</evidence>
<organism evidence="2 3">
    <name type="scientific">Gigaspora margarita</name>
    <dbReference type="NCBI Taxonomy" id="4874"/>
    <lineage>
        <taxon>Eukaryota</taxon>
        <taxon>Fungi</taxon>
        <taxon>Fungi incertae sedis</taxon>
        <taxon>Mucoromycota</taxon>
        <taxon>Glomeromycotina</taxon>
        <taxon>Glomeromycetes</taxon>
        <taxon>Diversisporales</taxon>
        <taxon>Gigasporaceae</taxon>
        <taxon>Gigaspora</taxon>
    </lineage>
</organism>
<feature type="region of interest" description="Disordered" evidence="1">
    <location>
        <begin position="1"/>
        <end position="37"/>
    </location>
</feature>
<reference evidence="2 3" key="1">
    <citation type="submission" date="2021-06" db="EMBL/GenBank/DDBJ databases">
        <authorList>
            <person name="Kallberg Y."/>
            <person name="Tangrot J."/>
            <person name="Rosling A."/>
        </authorList>
    </citation>
    <scope>NUCLEOTIDE SEQUENCE [LARGE SCALE GENOMIC DNA]</scope>
    <source>
        <strain evidence="2 3">120-4 pot B 10/14</strain>
    </source>
</reference>
<protein>
    <submittedName>
        <fullName evidence="2">41262_t:CDS:1</fullName>
    </submittedName>
</protein>
<dbReference type="Proteomes" id="UP000789901">
    <property type="component" value="Unassembled WGS sequence"/>
</dbReference>
<evidence type="ECO:0000313" key="3">
    <source>
        <dbReference type="Proteomes" id="UP000789901"/>
    </source>
</evidence>
<keyword evidence="3" id="KW-1185">Reference proteome</keyword>
<dbReference type="EMBL" id="CAJVQB010052776">
    <property type="protein sequence ID" value="CAG8836068.1"/>
    <property type="molecule type" value="Genomic_DNA"/>
</dbReference>
<comment type="caution">
    <text evidence="2">The sequence shown here is derived from an EMBL/GenBank/DDBJ whole genome shotgun (WGS) entry which is preliminary data.</text>
</comment>
<feature type="compositionally biased region" description="Basic and acidic residues" evidence="1">
    <location>
        <begin position="1"/>
        <end position="14"/>
    </location>
</feature>
<name>A0ABN7WPT0_GIGMA</name>